<comment type="similarity">
    <text evidence="2">Belongs to the BA14k family.</text>
</comment>
<evidence type="ECO:0000256" key="6">
    <source>
        <dbReference type="ARBA" id="ARBA00025321"/>
    </source>
</evidence>
<evidence type="ECO:0000256" key="3">
    <source>
        <dbReference type="ARBA" id="ARBA00020552"/>
    </source>
</evidence>
<dbReference type="InterPro" id="IPR012413">
    <property type="entry name" value="BA14K"/>
</dbReference>
<evidence type="ECO:0000256" key="4">
    <source>
        <dbReference type="ARBA" id="ARBA00022475"/>
    </source>
</evidence>
<name>A0A7W6BV47_9HYPH</name>
<keyword evidence="4" id="KW-1003">Cell membrane</keyword>
<keyword evidence="8" id="KW-0732">Signal</keyword>
<evidence type="ECO:0000256" key="2">
    <source>
        <dbReference type="ARBA" id="ARBA00010270"/>
    </source>
</evidence>
<keyword evidence="5" id="KW-0430">Lectin</keyword>
<keyword evidence="10" id="KW-1185">Reference proteome</keyword>
<comment type="subcellular location">
    <subcellularLocation>
        <location evidence="1">Membrane</location>
        <topology evidence="1">Single-pass membrane protein</topology>
    </subcellularLocation>
</comment>
<evidence type="ECO:0000256" key="5">
    <source>
        <dbReference type="ARBA" id="ARBA00022734"/>
    </source>
</evidence>
<proteinExistence type="inferred from homology"/>
<protein>
    <recommendedName>
        <fullName evidence="3">Lectin-like protein BA14k</fullName>
    </recommendedName>
</protein>
<evidence type="ECO:0000256" key="1">
    <source>
        <dbReference type="ARBA" id="ARBA00004167"/>
    </source>
</evidence>
<dbReference type="RefSeq" id="WP_090962562.1">
    <property type="nucleotide sequence ID" value="NZ_FOOA01000006.1"/>
</dbReference>
<keyword evidence="7" id="KW-1133">Transmembrane helix</keyword>
<feature type="chain" id="PRO_5031572794" description="Lectin-like protein BA14k" evidence="8">
    <location>
        <begin position="25"/>
        <end position="147"/>
    </location>
</feature>
<dbReference type="Pfam" id="PF07886">
    <property type="entry name" value="BA14K"/>
    <property type="match status" value="1"/>
</dbReference>
<dbReference type="GO" id="GO:0016020">
    <property type="term" value="C:membrane"/>
    <property type="evidence" value="ECO:0007669"/>
    <property type="project" value="UniProtKB-SubCell"/>
</dbReference>
<comment type="caution">
    <text evidence="9">The sequence shown here is derived from an EMBL/GenBank/DDBJ whole genome shotgun (WGS) entry which is preliminary data.</text>
</comment>
<dbReference type="Proteomes" id="UP000531216">
    <property type="component" value="Unassembled WGS sequence"/>
</dbReference>
<evidence type="ECO:0000313" key="9">
    <source>
        <dbReference type="EMBL" id="MBB3936860.1"/>
    </source>
</evidence>
<feature type="transmembrane region" description="Helical" evidence="7">
    <location>
        <begin position="34"/>
        <end position="56"/>
    </location>
</feature>
<evidence type="ECO:0000256" key="8">
    <source>
        <dbReference type="SAM" id="SignalP"/>
    </source>
</evidence>
<comment type="function">
    <text evidence="6">Has immunoglobulin-binding and hemagglutination properties, and can bind to mannose. Essential for virulence. May be involved in LPS biosynthesis or polysaccharide transport.</text>
</comment>
<dbReference type="OrthoDB" id="8256082at2"/>
<reference evidence="9 10" key="1">
    <citation type="submission" date="2020-08" db="EMBL/GenBank/DDBJ databases">
        <title>Genomic Encyclopedia of Type Strains, Phase IV (KMG-IV): sequencing the most valuable type-strain genomes for metagenomic binning, comparative biology and taxonomic classification.</title>
        <authorList>
            <person name="Goeker M."/>
        </authorList>
    </citation>
    <scope>NUCLEOTIDE SEQUENCE [LARGE SCALE GENOMIC DNA]</scope>
    <source>
        <strain evidence="9 10">DSM 25024</strain>
    </source>
</reference>
<evidence type="ECO:0000256" key="7">
    <source>
        <dbReference type="SAM" id="Phobius"/>
    </source>
</evidence>
<keyword evidence="7" id="KW-0812">Transmembrane</keyword>
<sequence length="147" mass="16437">MRKTFLALVTSALALTAAVPAAQADPWRHRDRGNAGDVLLGGAVGLAAGALLGSALSQPQQPRYYKPAPRYYEPPPRPVYVAPPSYGDTIPAPPRYYQAPRQARYYDDYGTYTRSSHVDRCIARYRSYDPRTDTYVGYDGYERRCNL</sequence>
<feature type="signal peptide" evidence="8">
    <location>
        <begin position="1"/>
        <end position="24"/>
    </location>
</feature>
<organism evidence="9 10">
    <name type="scientific">Aureimonas phyllosphaerae</name>
    <dbReference type="NCBI Taxonomy" id="1166078"/>
    <lineage>
        <taxon>Bacteria</taxon>
        <taxon>Pseudomonadati</taxon>
        <taxon>Pseudomonadota</taxon>
        <taxon>Alphaproteobacteria</taxon>
        <taxon>Hyphomicrobiales</taxon>
        <taxon>Aurantimonadaceae</taxon>
        <taxon>Aureimonas</taxon>
    </lineage>
</organism>
<keyword evidence="7" id="KW-0472">Membrane</keyword>
<gene>
    <name evidence="9" type="ORF">GGR05_003025</name>
</gene>
<evidence type="ECO:0000313" key="10">
    <source>
        <dbReference type="Proteomes" id="UP000531216"/>
    </source>
</evidence>
<dbReference type="EMBL" id="JACIDO010000006">
    <property type="protein sequence ID" value="MBB3936860.1"/>
    <property type="molecule type" value="Genomic_DNA"/>
</dbReference>
<accession>A0A7W6BV47</accession>
<dbReference type="GO" id="GO:0030246">
    <property type="term" value="F:carbohydrate binding"/>
    <property type="evidence" value="ECO:0007669"/>
    <property type="project" value="UniProtKB-KW"/>
</dbReference>
<dbReference type="AlphaFoldDB" id="A0A7W6BV47"/>